<proteinExistence type="predicted"/>
<evidence type="ECO:0000313" key="1">
    <source>
        <dbReference type="EMBL" id="KAL3612633.1"/>
    </source>
</evidence>
<dbReference type="Proteomes" id="UP000309997">
    <property type="component" value="Unassembled WGS sequence"/>
</dbReference>
<organism evidence="1 2">
    <name type="scientific">Populus alba</name>
    <name type="common">White poplar</name>
    <dbReference type="NCBI Taxonomy" id="43335"/>
    <lineage>
        <taxon>Eukaryota</taxon>
        <taxon>Viridiplantae</taxon>
        <taxon>Streptophyta</taxon>
        <taxon>Embryophyta</taxon>
        <taxon>Tracheophyta</taxon>
        <taxon>Spermatophyta</taxon>
        <taxon>Magnoliopsida</taxon>
        <taxon>eudicotyledons</taxon>
        <taxon>Gunneridae</taxon>
        <taxon>Pentapetalae</taxon>
        <taxon>rosids</taxon>
        <taxon>fabids</taxon>
        <taxon>Malpighiales</taxon>
        <taxon>Salicaceae</taxon>
        <taxon>Saliceae</taxon>
        <taxon>Populus</taxon>
    </lineage>
</organism>
<name>A0ACC4D664_POPAL</name>
<keyword evidence="2" id="KW-1185">Reference proteome</keyword>
<dbReference type="EMBL" id="RCHU02000001">
    <property type="protein sequence ID" value="KAL3612633.1"/>
    <property type="molecule type" value="Genomic_DNA"/>
</dbReference>
<protein>
    <submittedName>
        <fullName evidence="1">Uncharacterized protein</fullName>
    </submittedName>
</protein>
<evidence type="ECO:0000313" key="2">
    <source>
        <dbReference type="Proteomes" id="UP000309997"/>
    </source>
</evidence>
<reference evidence="1 2" key="1">
    <citation type="journal article" date="2024" name="Plant Biotechnol. J.">
        <title>Genome and CRISPR/Cas9 system of a widespread forest tree (Populus alba) in the world.</title>
        <authorList>
            <person name="Liu Y.J."/>
            <person name="Jiang P.F."/>
            <person name="Han X.M."/>
            <person name="Li X.Y."/>
            <person name="Wang H.M."/>
            <person name="Wang Y.J."/>
            <person name="Wang X.X."/>
            <person name="Zeng Q.Y."/>
        </authorList>
    </citation>
    <scope>NUCLEOTIDE SEQUENCE [LARGE SCALE GENOMIC DNA]</scope>
    <source>
        <strain evidence="2">cv. PAL-ZL1</strain>
    </source>
</reference>
<sequence length="81" mass="9556">MQRASVHVFTMDMRLEDRQSRAANSLAYSWPKQCSYIIKGNNLISRLLYREWLPEQNSLKGWNLPRHGQCGRCENITPFSR</sequence>
<gene>
    <name evidence="1" type="ORF">D5086_003653</name>
</gene>
<comment type="caution">
    <text evidence="1">The sequence shown here is derived from an EMBL/GenBank/DDBJ whole genome shotgun (WGS) entry which is preliminary data.</text>
</comment>
<accession>A0ACC4D664</accession>